<dbReference type="AlphaFoldDB" id="A0AAD4QNN9"/>
<comment type="caution">
    <text evidence="2">The sequence shown here is derived from an EMBL/GenBank/DDBJ whole genome shotgun (WGS) entry which is preliminary data.</text>
</comment>
<sequence>MGSQAMLARPSIQRSKAHSKSPMSPNTTAINPQQPCITPLPLTPSAAHAPPPSSNASSTFTLYSRPVHLREASLALSRHRRINLSSPHLFRALPDRSNKPLPLSTRLLWMSTIQPWTFVHFHSTGPLESPKPFRDYRLTEQQRPKRLRLYLKSYRKMMSWRTYMVHPSDFHRSTRHSPTSARTST</sequence>
<gene>
    <name evidence="2" type="ORF">B0F90DRAFT_342460</name>
</gene>
<protein>
    <submittedName>
        <fullName evidence="2">Uncharacterized protein</fullName>
    </submittedName>
</protein>
<evidence type="ECO:0000313" key="3">
    <source>
        <dbReference type="Proteomes" id="UP001203297"/>
    </source>
</evidence>
<accession>A0AAD4QNN9</accession>
<evidence type="ECO:0000313" key="2">
    <source>
        <dbReference type="EMBL" id="KAI0301102.1"/>
    </source>
</evidence>
<reference evidence="2" key="1">
    <citation type="journal article" date="2022" name="New Phytol.">
        <title>Evolutionary transition to the ectomycorrhizal habit in the genomes of a hyperdiverse lineage of mushroom-forming fungi.</title>
        <authorList>
            <person name="Looney B."/>
            <person name="Miyauchi S."/>
            <person name="Morin E."/>
            <person name="Drula E."/>
            <person name="Courty P.E."/>
            <person name="Kohler A."/>
            <person name="Kuo A."/>
            <person name="LaButti K."/>
            <person name="Pangilinan J."/>
            <person name="Lipzen A."/>
            <person name="Riley R."/>
            <person name="Andreopoulos W."/>
            <person name="He G."/>
            <person name="Johnson J."/>
            <person name="Nolan M."/>
            <person name="Tritt A."/>
            <person name="Barry K.W."/>
            <person name="Grigoriev I.V."/>
            <person name="Nagy L.G."/>
            <person name="Hibbett D."/>
            <person name="Henrissat B."/>
            <person name="Matheny P.B."/>
            <person name="Labbe J."/>
            <person name="Martin F.M."/>
        </authorList>
    </citation>
    <scope>NUCLEOTIDE SEQUENCE</scope>
    <source>
        <strain evidence="2">BPL690</strain>
    </source>
</reference>
<organism evidence="2 3">
    <name type="scientific">Multifurca ochricompacta</name>
    <dbReference type="NCBI Taxonomy" id="376703"/>
    <lineage>
        <taxon>Eukaryota</taxon>
        <taxon>Fungi</taxon>
        <taxon>Dikarya</taxon>
        <taxon>Basidiomycota</taxon>
        <taxon>Agaricomycotina</taxon>
        <taxon>Agaricomycetes</taxon>
        <taxon>Russulales</taxon>
        <taxon>Russulaceae</taxon>
        <taxon>Multifurca</taxon>
    </lineage>
</organism>
<feature type="compositionally biased region" description="Polar residues" evidence="1">
    <location>
        <begin position="21"/>
        <end position="36"/>
    </location>
</feature>
<dbReference type="EMBL" id="WTXG01000015">
    <property type="protein sequence ID" value="KAI0301102.1"/>
    <property type="molecule type" value="Genomic_DNA"/>
</dbReference>
<name>A0AAD4QNN9_9AGAM</name>
<proteinExistence type="predicted"/>
<keyword evidence="3" id="KW-1185">Reference proteome</keyword>
<feature type="compositionally biased region" description="Low complexity" evidence="1">
    <location>
        <begin position="39"/>
        <end position="59"/>
    </location>
</feature>
<feature type="region of interest" description="Disordered" evidence="1">
    <location>
        <begin position="1"/>
        <end position="59"/>
    </location>
</feature>
<dbReference type="Proteomes" id="UP001203297">
    <property type="component" value="Unassembled WGS sequence"/>
</dbReference>
<evidence type="ECO:0000256" key="1">
    <source>
        <dbReference type="SAM" id="MobiDB-lite"/>
    </source>
</evidence>